<feature type="transmembrane region" description="Helical" evidence="9">
    <location>
        <begin position="153"/>
        <end position="180"/>
    </location>
</feature>
<dbReference type="InterPro" id="IPR025720">
    <property type="entry name" value="RibU"/>
</dbReference>
<keyword evidence="5 9" id="KW-0812">Transmembrane</keyword>
<keyword evidence="6 9" id="KW-1133">Transmembrane helix</keyword>
<organism evidence="10 12">
    <name type="scientific">Dolosigranulum pigrum</name>
    <dbReference type="NCBI Taxonomy" id="29394"/>
    <lineage>
        <taxon>Bacteria</taxon>
        <taxon>Bacillati</taxon>
        <taxon>Bacillota</taxon>
        <taxon>Bacilli</taxon>
        <taxon>Lactobacillales</taxon>
        <taxon>Carnobacteriaceae</taxon>
        <taxon>Dolosigranulum</taxon>
    </lineage>
</organism>
<dbReference type="Gene3D" id="1.10.1760.20">
    <property type="match status" value="1"/>
</dbReference>
<evidence type="ECO:0000256" key="8">
    <source>
        <dbReference type="PIRNR" id="PIRNR037778"/>
    </source>
</evidence>
<proteinExistence type="inferred from homology"/>
<gene>
    <name evidence="11" type="ORF">B8A44_05070</name>
    <name evidence="10" type="ORF">BWX42_04490</name>
</gene>
<reference evidence="11 13" key="2">
    <citation type="submission" date="2017-03" db="EMBL/GenBank/DDBJ databases">
        <title>wgs assembly of Dolosigranulum pigrum KPL CDC strains.</title>
        <authorList>
            <person name="Brugger S.D."/>
            <person name="Pettigrew M."/>
            <person name="Kong Y."/>
            <person name="Lemon K.P."/>
        </authorList>
    </citation>
    <scope>NUCLEOTIDE SEQUENCE [LARGE SCALE GENOMIC DNA]</scope>
    <source>
        <strain evidence="11 13">KPL1931_CDC4294-98</strain>
    </source>
</reference>
<comment type="subcellular location">
    <subcellularLocation>
        <location evidence="1">Cell membrane</location>
        <topology evidence="1">Multi-pass membrane protein</topology>
    </subcellularLocation>
</comment>
<dbReference type="RefSeq" id="WP_077862591.1">
    <property type="nucleotide sequence ID" value="NZ_CALFGV010000010.1"/>
</dbReference>
<comment type="similarity">
    <text evidence="2 8">Belongs to the prokaryotic riboflavin transporter (P-RFT) (TC 2.A.87) family.</text>
</comment>
<reference evidence="10 12" key="1">
    <citation type="submission" date="2017-01" db="EMBL/GenBank/DDBJ databases">
        <title>Complete Genome Sequence of Dolosigranulum pigrum isolated from a Patient with interstitial lung disease.</title>
        <authorList>
            <person name="Mukhopadhyay R."/>
            <person name="Joaquin J."/>
            <person name="Hogue R."/>
            <person name="Fitzgerald S."/>
            <person name="Jospin G."/>
            <person name="Eisen J.A."/>
            <person name="Chaturvedi V."/>
        </authorList>
    </citation>
    <scope>NUCLEOTIDE SEQUENCE [LARGE SCALE GENOMIC DNA]</scope>
    <source>
        <strain evidence="10 12">15S00348</strain>
    </source>
</reference>
<accession>A0A1S8KN67</accession>
<evidence type="ECO:0000256" key="3">
    <source>
        <dbReference type="ARBA" id="ARBA00022448"/>
    </source>
</evidence>
<dbReference type="GO" id="GO:0005886">
    <property type="term" value="C:plasma membrane"/>
    <property type="evidence" value="ECO:0007669"/>
    <property type="project" value="UniProtKB-SubCell"/>
</dbReference>
<feature type="transmembrane region" description="Helical" evidence="9">
    <location>
        <begin position="111"/>
        <end position="133"/>
    </location>
</feature>
<keyword evidence="3 8" id="KW-0813">Transport</keyword>
<evidence type="ECO:0000256" key="6">
    <source>
        <dbReference type="ARBA" id="ARBA00022989"/>
    </source>
</evidence>
<dbReference type="InterPro" id="IPR024529">
    <property type="entry name" value="ECF_trnsprt_substrate-spec"/>
</dbReference>
<dbReference type="GO" id="GO:0032217">
    <property type="term" value="F:riboflavin transmembrane transporter activity"/>
    <property type="evidence" value="ECO:0007669"/>
    <property type="project" value="UniProtKB-UniRule"/>
</dbReference>
<feature type="transmembrane region" description="Helical" evidence="9">
    <location>
        <begin position="12"/>
        <end position="31"/>
    </location>
</feature>
<feature type="transmembrane region" description="Helical" evidence="9">
    <location>
        <begin position="76"/>
        <end position="99"/>
    </location>
</feature>
<dbReference type="Proteomes" id="UP000249099">
    <property type="component" value="Unassembled WGS sequence"/>
</dbReference>
<evidence type="ECO:0000256" key="7">
    <source>
        <dbReference type="ARBA" id="ARBA00023136"/>
    </source>
</evidence>
<dbReference type="AlphaFoldDB" id="A0A1S8KN67"/>
<evidence type="ECO:0000256" key="9">
    <source>
        <dbReference type="SAM" id="Phobius"/>
    </source>
</evidence>
<comment type="caution">
    <text evidence="10">The sequence shown here is derived from an EMBL/GenBank/DDBJ whole genome shotgun (WGS) entry which is preliminary data.</text>
</comment>
<evidence type="ECO:0000313" key="12">
    <source>
        <dbReference type="Proteomes" id="UP000190409"/>
    </source>
</evidence>
<comment type="function">
    <text evidence="8">Probably a riboflavin-binding protein that interacts with the energy-coupling factor (ECF) ABC-transporter complex.</text>
</comment>
<protein>
    <recommendedName>
        <fullName evidence="8">Riboflavin transporter</fullName>
    </recommendedName>
</protein>
<dbReference type="PIRSF" id="PIRSF037778">
    <property type="entry name" value="UCP037778_transp_RibU"/>
    <property type="match status" value="1"/>
</dbReference>
<dbReference type="Proteomes" id="UP000190409">
    <property type="component" value="Unassembled WGS sequence"/>
</dbReference>
<keyword evidence="7 8" id="KW-0472">Membrane</keyword>
<keyword evidence="4 8" id="KW-1003">Cell membrane</keyword>
<sequence>MENGKTKRLVTIAMLSAIAFLIAFLEIPILGHAPFLKIDFSDVPVFIGMYLLGPISGVIIAFFRSALQYAATGGNMGYPIGSTAAFVASLAYTLPIYYIIRHKPLQMGRNILAGVTGTISLTIILSILNYTFVLPAYLSVMGFNVGDMFGTMYNYFITALIPFNFIKGAIISLITFAVLYKMKAWLDRTKKRLNTDDEATITHGEQFQ</sequence>
<dbReference type="EMBL" id="NAQV01000015">
    <property type="protein sequence ID" value="RAN63497.1"/>
    <property type="molecule type" value="Genomic_DNA"/>
</dbReference>
<evidence type="ECO:0000256" key="2">
    <source>
        <dbReference type="ARBA" id="ARBA00005540"/>
    </source>
</evidence>
<feature type="transmembrane region" description="Helical" evidence="9">
    <location>
        <begin position="43"/>
        <end position="64"/>
    </location>
</feature>
<evidence type="ECO:0000256" key="5">
    <source>
        <dbReference type="ARBA" id="ARBA00022692"/>
    </source>
</evidence>
<evidence type="ECO:0000256" key="4">
    <source>
        <dbReference type="ARBA" id="ARBA00022475"/>
    </source>
</evidence>
<dbReference type="PANTHER" id="PTHR38438:SF1">
    <property type="entry name" value="RIBOFLAVIN TRANSPORTER RIBU"/>
    <property type="match status" value="1"/>
</dbReference>
<dbReference type="Pfam" id="PF12822">
    <property type="entry name" value="ECF_trnsprt"/>
    <property type="match status" value="1"/>
</dbReference>
<evidence type="ECO:0000313" key="11">
    <source>
        <dbReference type="EMBL" id="RAN63497.1"/>
    </source>
</evidence>
<evidence type="ECO:0000256" key="1">
    <source>
        <dbReference type="ARBA" id="ARBA00004651"/>
    </source>
</evidence>
<dbReference type="EMBL" id="MUYF01000003">
    <property type="protein sequence ID" value="OOL81103.1"/>
    <property type="molecule type" value="Genomic_DNA"/>
</dbReference>
<evidence type="ECO:0000313" key="13">
    <source>
        <dbReference type="Proteomes" id="UP000249099"/>
    </source>
</evidence>
<name>A0A1S8KN67_9LACT</name>
<dbReference type="PANTHER" id="PTHR38438">
    <property type="entry name" value="RIBOFLAVIN TRANSPORTER RIBU"/>
    <property type="match status" value="1"/>
</dbReference>
<evidence type="ECO:0000313" key="10">
    <source>
        <dbReference type="EMBL" id="OOL81103.1"/>
    </source>
</evidence>